<comment type="caution">
    <text evidence="2">The sequence shown here is derived from an EMBL/GenBank/DDBJ whole genome shotgun (WGS) entry which is preliminary data.</text>
</comment>
<dbReference type="EMBL" id="DTHB01000049">
    <property type="protein sequence ID" value="HGB15105.1"/>
    <property type="molecule type" value="Genomic_DNA"/>
</dbReference>
<dbReference type="SUPFAM" id="SSF117070">
    <property type="entry name" value="LEA14-like"/>
    <property type="match status" value="1"/>
</dbReference>
<evidence type="ECO:0000259" key="1">
    <source>
        <dbReference type="SMART" id="SM00769"/>
    </source>
</evidence>
<accession>A0A7C3SL83</accession>
<dbReference type="InterPro" id="IPR004864">
    <property type="entry name" value="LEA_2"/>
</dbReference>
<sequence length="174" mass="19405">MHRKKAGWGGFVATLAATLVTLGLLGCGVQQLTRGELEAPKVNFKGVIPGMPSPEGWPLRCLLTLENLNQQPLDIRGYDYEVWLEGRRVAQGASSHRVYLPPRGKSEVEFPVLVKLPAVMNLAPQVLNRRRVNYQVAGGFRLASVMGGFIRIPFHFRGETTLDEGMEMMRLYVK</sequence>
<dbReference type="Pfam" id="PF03168">
    <property type="entry name" value="LEA_2"/>
    <property type="match status" value="1"/>
</dbReference>
<feature type="domain" description="Water stress and hypersensitive response" evidence="1">
    <location>
        <begin position="42"/>
        <end position="159"/>
    </location>
</feature>
<gene>
    <name evidence="2" type="ORF">ENV62_07715</name>
</gene>
<dbReference type="GO" id="GO:0009269">
    <property type="term" value="P:response to desiccation"/>
    <property type="evidence" value="ECO:0007669"/>
    <property type="project" value="InterPro"/>
</dbReference>
<evidence type="ECO:0000313" key="2">
    <source>
        <dbReference type="EMBL" id="HGB15105.1"/>
    </source>
</evidence>
<dbReference type="PROSITE" id="PS51257">
    <property type="entry name" value="PROKAR_LIPOPROTEIN"/>
    <property type="match status" value="1"/>
</dbReference>
<dbReference type="SMART" id="SM00769">
    <property type="entry name" value="WHy"/>
    <property type="match status" value="1"/>
</dbReference>
<organism evidence="2">
    <name type="scientific">Desulfobacca acetoxidans</name>
    <dbReference type="NCBI Taxonomy" id="60893"/>
    <lineage>
        <taxon>Bacteria</taxon>
        <taxon>Pseudomonadati</taxon>
        <taxon>Thermodesulfobacteriota</taxon>
        <taxon>Desulfobaccia</taxon>
        <taxon>Desulfobaccales</taxon>
        <taxon>Desulfobaccaceae</taxon>
        <taxon>Desulfobacca</taxon>
    </lineage>
</organism>
<proteinExistence type="predicted"/>
<protein>
    <recommendedName>
        <fullName evidence="1">Water stress and hypersensitive response domain-containing protein</fullName>
    </recommendedName>
</protein>
<name>A0A7C3SL83_9BACT</name>
<dbReference type="AlphaFoldDB" id="A0A7C3SL83"/>
<reference evidence="2" key="1">
    <citation type="journal article" date="2020" name="mSystems">
        <title>Genome- and Community-Level Interaction Insights into Carbon Utilization and Element Cycling Functions of Hydrothermarchaeota in Hydrothermal Sediment.</title>
        <authorList>
            <person name="Zhou Z."/>
            <person name="Liu Y."/>
            <person name="Xu W."/>
            <person name="Pan J."/>
            <person name="Luo Z.H."/>
            <person name="Li M."/>
        </authorList>
    </citation>
    <scope>NUCLEOTIDE SEQUENCE [LARGE SCALE GENOMIC DNA]</scope>
    <source>
        <strain evidence="2">SpSt-776</strain>
    </source>
</reference>
<dbReference type="Gene3D" id="2.60.40.1820">
    <property type="match status" value="1"/>
</dbReference>
<dbReference type="InterPro" id="IPR013990">
    <property type="entry name" value="WHy-dom"/>
</dbReference>